<dbReference type="InterPro" id="IPR003959">
    <property type="entry name" value="ATPase_AAA_core"/>
</dbReference>
<dbReference type="Gene3D" id="3.40.50.300">
    <property type="entry name" value="P-loop containing nucleotide triphosphate hydrolases"/>
    <property type="match status" value="1"/>
</dbReference>
<evidence type="ECO:0000256" key="3">
    <source>
        <dbReference type="ARBA" id="ARBA00022840"/>
    </source>
</evidence>
<evidence type="ECO:0000313" key="7">
    <source>
        <dbReference type="Proteomes" id="UP001168821"/>
    </source>
</evidence>
<dbReference type="InterPro" id="IPR050304">
    <property type="entry name" value="MT-severing_AAA_ATPase"/>
</dbReference>
<dbReference type="InterPro" id="IPR003960">
    <property type="entry name" value="ATPase_AAA_CS"/>
</dbReference>
<dbReference type="PRINTS" id="PR00051">
    <property type="entry name" value="DNAA"/>
</dbReference>
<dbReference type="GO" id="GO:0016887">
    <property type="term" value="F:ATP hydrolysis activity"/>
    <property type="evidence" value="ECO:0007669"/>
    <property type="project" value="InterPro"/>
</dbReference>
<name>A0AA38I3M2_9CUCU</name>
<dbReference type="Gene3D" id="1.10.8.60">
    <property type="match status" value="1"/>
</dbReference>
<dbReference type="AlphaFoldDB" id="A0AA38I3M2"/>
<keyword evidence="3 4" id="KW-0067">ATP-binding</keyword>
<evidence type="ECO:0000256" key="1">
    <source>
        <dbReference type="ARBA" id="ARBA00006914"/>
    </source>
</evidence>
<gene>
    <name evidence="6" type="ORF">Zmor_020529</name>
</gene>
<keyword evidence="2 4" id="KW-0547">Nucleotide-binding</keyword>
<comment type="similarity">
    <text evidence="1 4">Belongs to the AAA ATPase family.</text>
</comment>
<dbReference type="SMART" id="SM00382">
    <property type="entry name" value="AAA"/>
    <property type="match status" value="1"/>
</dbReference>
<dbReference type="EMBL" id="JALNTZ010000006">
    <property type="protein sequence ID" value="KAJ3648751.1"/>
    <property type="molecule type" value="Genomic_DNA"/>
</dbReference>
<evidence type="ECO:0000256" key="4">
    <source>
        <dbReference type="RuleBase" id="RU003651"/>
    </source>
</evidence>
<dbReference type="InterPro" id="IPR020591">
    <property type="entry name" value="Chromosome_initiator_DnaA-like"/>
</dbReference>
<protein>
    <recommendedName>
        <fullName evidence="5">AAA+ ATPase domain-containing protein</fullName>
    </recommendedName>
</protein>
<feature type="domain" description="AAA+ ATPase" evidence="5">
    <location>
        <begin position="173"/>
        <end position="308"/>
    </location>
</feature>
<dbReference type="GO" id="GO:0016197">
    <property type="term" value="P:endosomal transport"/>
    <property type="evidence" value="ECO:0007669"/>
    <property type="project" value="TreeGrafter"/>
</dbReference>
<dbReference type="GO" id="GO:0007033">
    <property type="term" value="P:vacuole organization"/>
    <property type="evidence" value="ECO:0007669"/>
    <property type="project" value="TreeGrafter"/>
</dbReference>
<evidence type="ECO:0000259" key="5">
    <source>
        <dbReference type="SMART" id="SM00382"/>
    </source>
</evidence>
<evidence type="ECO:0000256" key="2">
    <source>
        <dbReference type="ARBA" id="ARBA00022741"/>
    </source>
</evidence>
<dbReference type="GO" id="GO:0005524">
    <property type="term" value="F:ATP binding"/>
    <property type="evidence" value="ECO:0007669"/>
    <property type="project" value="UniProtKB-KW"/>
</dbReference>
<proteinExistence type="inferred from homology"/>
<dbReference type="InterPro" id="IPR003593">
    <property type="entry name" value="AAA+_ATPase"/>
</dbReference>
<comment type="caution">
    <text evidence="6">The sequence shown here is derived from an EMBL/GenBank/DDBJ whole genome shotgun (WGS) entry which is preliminary data.</text>
</comment>
<dbReference type="PANTHER" id="PTHR23074">
    <property type="entry name" value="AAA DOMAIN-CONTAINING"/>
    <property type="match status" value="1"/>
</dbReference>
<dbReference type="PANTHER" id="PTHR23074:SF72">
    <property type="entry name" value="VACUOLAR PROTEIN SORTING-ASSOCIATED PROTEIN 4B"/>
    <property type="match status" value="1"/>
</dbReference>
<dbReference type="InterPro" id="IPR027417">
    <property type="entry name" value="P-loop_NTPase"/>
</dbReference>
<dbReference type="Proteomes" id="UP001168821">
    <property type="component" value="Unassembled WGS sequence"/>
</dbReference>
<sequence>MDVDESVDIVQSYLILIEHVQQVVHFFSGNNFKHYPTIRQKLIDCCQQIDNIISLEKNHHNFEALCQQKHQLTMSFTIIENIIKKESNDNKFNEPLSQYSFFCLNNNSQRQVPENETIKNLKSQSKNSSISTEEIPKVRGIHDIIGHHDIKKVLKTLVILPKTQPQLFYNRRICNSILLYGPPGTGKTHLTHALAAEAHAHFYCISASDVLSHYVGETEKKIKNVFENLKGSCEFSILFIDEIDALCRKRTENEQEYTRRIKTEFMFQMSNIADCTNIVVMSATNCPWDLDSAIVRRFQKRIYVPLPNQLERLEFFRFLTNNVNFESDVNECTLLVQRTDGYSGSDIYDVVQSALTFPLNELEDNKIWKYCADGFYEPVSAEQDFSNVICSELGDLPCSSVRARKVRLNDLLNATNVVRRTVTKADVNKYESFNGI</sequence>
<dbReference type="PROSITE" id="PS00674">
    <property type="entry name" value="AAA"/>
    <property type="match status" value="1"/>
</dbReference>
<reference evidence="6" key="1">
    <citation type="journal article" date="2023" name="G3 (Bethesda)">
        <title>Whole genome assemblies of Zophobas morio and Tenebrio molitor.</title>
        <authorList>
            <person name="Kaur S."/>
            <person name="Stinson S.A."/>
            <person name="diCenzo G.C."/>
        </authorList>
    </citation>
    <scope>NUCLEOTIDE SEQUENCE</scope>
    <source>
        <strain evidence="6">QUZm001</strain>
    </source>
</reference>
<dbReference type="Pfam" id="PF09336">
    <property type="entry name" value="Vps4_C"/>
    <property type="match status" value="1"/>
</dbReference>
<dbReference type="Pfam" id="PF00004">
    <property type="entry name" value="AAA"/>
    <property type="match status" value="1"/>
</dbReference>
<dbReference type="SUPFAM" id="SSF52540">
    <property type="entry name" value="P-loop containing nucleoside triphosphate hydrolases"/>
    <property type="match status" value="1"/>
</dbReference>
<evidence type="ECO:0000313" key="6">
    <source>
        <dbReference type="EMBL" id="KAJ3648751.1"/>
    </source>
</evidence>
<dbReference type="InterPro" id="IPR015415">
    <property type="entry name" value="Spast_Vps4_C"/>
</dbReference>
<keyword evidence="7" id="KW-1185">Reference proteome</keyword>
<organism evidence="6 7">
    <name type="scientific">Zophobas morio</name>
    <dbReference type="NCBI Taxonomy" id="2755281"/>
    <lineage>
        <taxon>Eukaryota</taxon>
        <taxon>Metazoa</taxon>
        <taxon>Ecdysozoa</taxon>
        <taxon>Arthropoda</taxon>
        <taxon>Hexapoda</taxon>
        <taxon>Insecta</taxon>
        <taxon>Pterygota</taxon>
        <taxon>Neoptera</taxon>
        <taxon>Endopterygota</taxon>
        <taxon>Coleoptera</taxon>
        <taxon>Polyphaga</taxon>
        <taxon>Cucujiformia</taxon>
        <taxon>Tenebrionidae</taxon>
        <taxon>Zophobas</taxon>
    </lineage>
</organism>
<accession>A0AA38I3M2</accession>